<name>A0A6S6QRX9_9HYPH</name>
<keyword evidence="1" id="KW-1133">Transmembrane helix</keyword>
<dbReference type="InterPro" id="IPR027417">
    <property type="entry name" value="P-loop_NTPase"/>
</dbReference>
<feature type="transmembrane region" description="Helical" evidence="1">
    <location>
        <begin position="137"/>
        <end position="160"/>
    </location>
</feature>
<evidence type="ECO:0000313" key="5">
    <source>
        <dbReference type="Proteomes" id="UP000515317"/>
    </source>
</evidence>
<dbReference type="PANTHER" id="PTHR41287:SF1">
    <property type="entry name" value="PROTEIN YMFN"/>
    <property type="match status" value="1"/>
</dbReference>
<sequence>MRAAEPASATSRAALRAGAPESVFPLPEWIPADDPNYEWARFAWRTAAMQPGAWFDERKANQVVRLWPKVFKLTEDRFAGKPFRLILWQEIIVRLLVGWKHPVEVLDEETFTPRFEHVRLFRRLMLWIPRKNGKSEFLAALALLFFVLEGTIGGQGFAFARDEKQGKIVFDKMKAMISMSPRLASGIQPFKKSIWVPQIRAVFELLTGKPEGKHGRSPTVIAGDEMHEWKSIDLATTLRQGTGARLEPIELYASTAGIKSALVGYSLWEETVAILERRIDDPTTLAVIFAADQEADWQDERNWPGPNPSLGLSPTIQFLRREAAIAKDNPRAEAHFRRYHLNQWVEAAVRWINVRKWDACAADKAAWKKYREALKGRRGFGAVDVSSTQDVTTEQIVFPPTDDDPKWRVLSRFWVPEDSLEIRVKNDRVPYDRFHKDGALETTPGDFVDQNYVLRAMLQSEEDFDIAGWALDPWNTRKLNADLQREGIDVEKLHDFRQGIHSFAGPSRDFERLVYAGLFDHGGHPVMRWMAQNCAVRFDENMNYMPAKKKSAEKIDGIVGAVMAVGLAMAEEPGMNLDGFLANPVIIQ</sequence>
<evidence type="ECO:0000259" key="2">
    <source>
        <dbReference type="Pfam" id="PF03354"/>
    </source>
</evidence>
<dbReference type="InterPro" id="IPR046462">
    <property type="entry name" value="TerL_nuclease"/>
</dbReference>
<dbReference type="Pfam" id="PF03354">
    <property type="entry name" value="TerL_ATPase"/>
    <property type="match status" value="1"/>
</dbReference>
<accession>A0A6S6QRX9</accession>
<keyword evidence="1" id="KW-0812">Transmembrane</keyword>
<evidence type="ECO:0000256" key="1">
    <source>
        <dbReference type="SAM" id="Phobius"/>
    </source>
</evidence>
<dbReference type="InterPro" id="IPR005021">
    <property type="entry name" value="Terminase_largesu-like"/>
</dbReference>
<dbReference type="GO" id="GO:0004519">
    <property type="term" value="F:endonuclease activity"/>
    <property type="evidence" value="ECO:0007669"/>
    <property type="project" value="InterPro"/>
</dbReference>
<gene>
    <name evidence="4" type="ORF">IZ6_07670</name>
</gene>
<dbReference type="PANTHER" id="PTHR41287">
    <property type="match status" value="1"/>
</dbReference>
<feature type="domain" description="Terminase large subunit-like ATPase" evidence="2">
    <location>
        <begin position="117"/>
        <end position="258"/>
    </location>
</feature>
<keyword evidence="5" id="KW-1185">Reference proteome</keyword>
<keyword evidence="1" id="KW-0472">Membrane</keyword>
<protein>
    <submittedName>
        <fullName evidence="4">Terminase</fullName>
    </submittedName>
</protein>
<dbReference type="RefSeq" id="WP_222876692.1">
    <property type="nucleotide sequence ID" value="NZ_AP023361.1"/>
</dbReference>
<dbReference type="AlphaFoldDB" id="A0A6S6QRX9"/>
<proteinExistence type="predicted"/>
<dbReference type="Gene3D" id="3.40.50.300">
    <property type="entry name" value="P-loop containing nucleotide triphosphate hydrolases"/>
    <property type="match status" value="1"/>
</dbReference>
<dbReference type="KEGG" id="tso:IZ6_07670"/>
<evidence type="ECO:0000259" key="3">
    <source>
        <dbReference type="Pfam" id="PF20441"/>
    </source>
</evidence>
<feature type="domain" description="Terminase large subunit-like endonuclease" evidence="3">
    <location>
        <begin position="287"/>
        <end position="572"/>
    </location>
</feature>
<evidence type="ECO:0000313" key="4">
    <source>
        <dbReference type="EMBL" id="BCJ90032.1"/>
    </source>
</evidence>
<dbReference type="EMBL" id="AP023361">
    <property type="protein sequence ID" value="BCJ90032.1"/>
    <property type="molecule type" value="Genomic_DNA"/>
</dbReference>
<dbReference type="Proteomes" id="UP000515317">
    <property type="component" value="Chromosome"/>
</dbReference>
<dbReference type="InterPro" id="IPR046461">
    <property type="entry name" value="TerL_ATPase"/>
</dbReference>
<organism evidence="4 5">
    <name type="scientific">Terrihabitans soli</name>
    <dbReference type="NCBI Taxonomy" id="708113"/>
    <lineage>
        <taxon>Bacteria</taxon>
        <taxon>Pseudomonadati</taxon>
        <taxon>Pseudomonadota</taxon>
        <taxon>Alphaproteobacteria</taxon>
        <taxon>Hyphomicrobiales</taxon>
        <taxon>Terrihabitans</taxon>
    </lineage>
</organism>
<dbReference type="Pfam" id="PF20441">
    <property type="entry name" value="TerL_nuclease"/>
    <property type="match status" value="1"/>
</dbReference>
<reference evidence="4 5" key="1">
    <citation type="submission" date="2020-08" db="EMBL/GenBank/DDBJ databases">
        <title>Genome sequence of Rhizobiales bacterium strain IZ6.</title>
        <authorList>
            <person name="Nakai R."/>
            <person name="Naganuma T."/>
        </authorList>
    </citation>
    <scope>NUCLEOTIDE SEQUENCE [LARGE SCALE GENOMIC DNA]</scope>
    <source>
        <strain evidence="4 5">IZ6</strain>
    </source>
</reference>